<dbReference type="EMBL" id="WIAO01000009">
    <property type="protein sequence ID" value="MQM25879.1"/>
    <property type="molecule type" value="Genomic_DNA"/>
</dbReference>
<sequence length="179" mass="18894">MITRSRLWASLAAAFAMVFAAGLGVAGPAAAGPDSGGLAAADTSAYGAVLNVEYESQPDGFVRTTEYENATVTDIQIASCQITVAANKPTKSSSRVRGSGNMSLSSGCSGTWEVLLHVQIYSIEWISQSTLRRDVYAPYSAYFSTSADCKRGQWRSEIIVQRGTNDAASRSSVLTVSSC</sequence>
<evidence type="ECO:0000256" key="1">
    <source>
        <dbReference type="SAM" id="SignalP"/>
    </source>
</evidence>
<dbReference type="Proteomes" id="UP000477750">
    <property type="component" value="Unassembled WGS sequence"/>
</dbReference>
<organism evidence="2 3">
    <name type="scientific">Glycomyces albidus</name>
    <dbReference type="NCBI Taxonomy" id="2656774"/>
    <lineage>
        <taxon>Bacteria</taxon>
        <taxon>Bacillati</taxon>
        <taxon>Actinomycetota</taxon>
        <taxon>Actinomycetes</taxon>
        <taxon>Glycomycetales</taxon>
        <taxon>Glycomycetaceae</taxon>
        <taxon>Glycomyces</taxon>
    </lineage>
</organism>
<dbReference type="RefSeq" id="WP_153025022.1">
    <property type="nucleotide sequence ID" value="NZ_WIAO01000009.1"/>
</dbReference>
<gene>
    <name evidence="2" type="ORF">GFD30_09910</name>
</gene>
<evidence type="ECO:0000313" key="2">
    <source>
        <dbReference type="EMBL" id="MQM25879.1"/>
    </source>
</evidence>
<evidence type="ECO:0008006" key="4">
    <source>
        <dbReference type="Google" id="ProtNLM"/>
    </source>
</evidence>
<proteinExistence type="predicted"/>
<name>A0A6L5G876_9ACTN</name>
<evidence type="ECO:0000313" key="3">
    <source>
        <dbReference type="Proteomes" id="UP000477750"/>
    </source>
</evidence>
<dbReference type="AlphaFoldDB" id="A0A6L5G876"/>
<keyword evidence="3" id="KW-1185">Reference proteome</keyword>
<comment type="caution">
    <text evidence="2">The sequence shown here is derived from an EMBL/GenBank/DDBJ whole genome shotgun (WGS) entry which is preliminary data.</text>
</comment>
<keyword evidence="1" id="KW-0732">Signal</keyword>
<feature type="signal peptide" evidence="1">
    <location>
        <begin position="1"/>
        <end position="31"/>
    </location>
</feature>
<reference evidence="2 3" key="1">
    <citation type="submission" date="2019-10" db="EMBL/GenBank/DDBJ databases">
        <title>Glycomyces albidus sp. nov., a novel actinomycete isolated from rhizosphere soil of wheat (Triticum aestivum L.).</title>
        <authorList>
            <person name="Qian L."/>
        </authorList>
    </citation>
    <scope>NUCLEOTIDE SEQUENCE [LARGE SCALE GENOMIC DNA]</scope>
    <source>
        <strain evidence="2 3">NEAU-7082</strain>
    </source>
</reference>
<accession>A0A6L5G876</accession>
<feature type="chain" id="PRO_5026688427" description="Secreted protein" evidence="1">
    <location>
        <begin position="32"/>
        <end position="179"/>
    </location>
</feature>
<protein>
    <recommendedName>
        <fullName evidence="4">Secreted protein</fullName>
    </recommendedName>
</protein>